<evidence type="ECO:0000313" key="3">
    <source>
        <dbReference type="Proteomes" id="UP000623467"/>
    </source>
</evidence>
<dbReference type="Gene3D" id="1.20.1280.50">
    <property type="match status" value="1"/>
</dbReference>
<dbReference type="InterPro" id="IPR032675">
    <property type="entry name" value="LRR_dom_sf"/>
</dbReference>
<evidence type="ECO:0000313" key="2">
    <source>
        <dbReference type="EMBL" id="KAF7363970.1"/>
    </source>
</evidence>
<name>A0A8H7D784_9AGAR</name>
<protein>
    <submittedName>
        <fullName evidence="2">HORMA domain-containing protein</fullName>
    </submittedName>
</protein>
<gene>
    <name evidence="2" type="ORF">MSAN_01055500</name>
</gene>
<dbReference type="InterPro" id="IPR036047">
    <property type="entry name" value="F-box-like_dom_sf"/>
</dbReference>
<organism evidence="2 3">
    <name type="scientific">Mycena sanguinolenta</name>
    <dbReference type="NCBI Taxonomy" id="230812"/>
    <lineage>
        <taxon>Eukaryota</taxon>
        <taxon>Fungi</taxon>
        <taxon>Dikarya</taxon>
        <taxon>Basidiomycota</taxon>
        <taxon>Agaricomycotina</taxon>
        <taxon>Agaricomycetes</taxon>
        <taxon>Agaricomycetidae</taxon>
        <taxon>Agaricales</taxon>
        <taxon>Marasmiineae</taxon>
        <taxon>Mycenaceae</taxon>
        <taxon>Mycena</taxon>
    </lineage>
</organism>
<evidence type="ECO:0000259" key="1">
    <source>
        <dbReference type="Pfam" id="PF12937"/>
    </source>
</evidence>
<dbReference type="SUPFAM" id="SSF81383">
    <property type="entry name" value="F-box domain"/>
    <property type="match status" value="1"/>
</dbReference>
<dbReference type="Pfam" id="PF12937">
    <property type="entry name" value="F-box-like"/>
    <property type="match status" value="1"/>
</dbReference>
<dbReference type="Proteomes" id="UP000623467">
    <property type="component" value="Unassembled WGS sequence"/>
</dbReference>
<proteinExistence type="predicted"/>
<dbReference type="InterPro" id="IPR001810">
    <property type="entry name" value="F-box_dom"/>
</dbReference>
<accession>A0A8H7D784</accession>
<reference evidence="2" key="1">
    <citation type="submission" date="2020-05" db="EMBL/GenBank/DDBJ databases">
        <title>Mycena genomes resolve the evolution of fungal bioluminescence.</title>
        <authorList>
            <person name="Tsai I.J."/>
        </authorList>
    </citation>
    <scope>NUCLEOTIDE SEQUENCE</scope>
    <source>
        <strain evidence="2">160909Yilan</strain>
    </source>
</reference>
<comment type="caution">
    <text evidence="2">The sequence shown here is derived from an EMBL/GenBank/DDBJ whole genome shotgun (WGS) entry which is preliminary data.</text>
</comment>
<feature type="domain" description="F-box" evidence="1">
    <location>
        <begin position="3"/>
        <end position="57"/>
    </location>
</feature>
<dbReference type="EMBL" id="JACAZH010000007">
    <property type="protein sequence ID" value="KAF7363970.1"/>
    <property type="molecule type" value="Genomic_DNA"/>
</dbReference>
<dbReference type="OrthoDB" id="2919606at2759"/>
<sequence length="480" mass="53358">MPINDLPPELLELVFLQCHNALDLYPMLSSDTPLNLSQTCKRWREVSSNFPPLWSKLRVVATHAASTPPIQVVEKWMVLSGAHPLSLSLVCQRQPDTATRALAAADSEPSSDLGVTRVLEVFLFNMYRWRFVSFNFSQYPPPVKYPTSLTAQGAPQLECFEIHPFSWSPLLGALKVPWLAAALSAPLLCSFTSHLGKFPSAFFSQVPWTQLTYLRLETGLSDFACLFILHSASNLVECHLLNVRREFLEDVPGFDPLAPPVLPHLTTLGLASQIGFDRLFRLLVASNLRELAIETRSTQMRWDHGQFMAFLRRSGCSITSLTMRDLFVSRLADTELRELLTYVSDSLTHLAITSEHPGTPVGIRDVFLRALSYRPVGHVLCPQLECLTLQIGAFANDGELGKMVESRWAGHQQAPARIARLQHIDIVCATDTHAADVVILEGLLKQGLEGSVRVLSDLQNVEGTADSGVQHTIRRRSFGA</sequence>
<dbReference type="Gene3D" id="3.80.10.10">
    <property type="entry name" value="Ribonuclease Inhibitor"/>
    <property type="match status" value="1"/>
</dbReference>
<dbReference type="AlphaFoldDB" id="A0A8H7D784"/>
<keyword evidence="3" id="KW-1185">Reference proteome</keyword>